<evidence type="ECO:0000256" key="5">
    <source>
        <dbReference type="ARBA" id="ARBA00023185"/>
    </source>
</evidence>
<dbReference type="InterPro" id="IPR054579">
    <property type="entry name" value="GCE-like_dom"/>
</dbReference>
<dbReference type="EC" id="3.1.1.117" evidence="7"/>
<name>A0AAN6Y182_9PEZI</name>
<comment type="similarity">
    <text evidence="1">Belongs to the carbohydrate esterase 15 (CE15) family.</text>
</comment>
<dbReference type="Gene3D" id="3.40.50.1820">
    <property type="entry name" value="alpha/beta hydrolase"/>
    <property type="match status" value="1"/>
</dbReference>
<evidence type="ECO:0000313" key="11">
    <source>
        <dbReference type="Proteomes" id="UP001301769"/>
    </source>
</evidence>
<comment type="caution">
    <text evidence="10">The sequence shown here is derived from an EMBL/GenBank/DDBJ whole genome shotgun (WGS) entry which is preliminary data.</text>
</comment>
<evidence type="ECO:0000256" key="7">
    <source>
        <dbReference type="ARBA" id="ARBA00026105"/>
    </source>
</evidence>
<keyword evidence="4" id="KW-0378">Hydrolase</keyword>
<organism evidence="10 11">
    <name type="scientific">Rhypophila decipiens</name>
    <dbReference type="NCBI Taxonomy" id="261697"/>
    <lineage>
        <taxon>Eukaryota</taxon>
        <taxon>Fungi</taxon>
        <taxon>Dikarya</taxon>
        <taxon>Ascomycota</taxon>
        <taxon>Pezizomycotina</taxon>
        <taxon>Sordariomycetes</taxon>
        <taxon>Sordariomycetidae</taxon>
        <taxon>Sordariales</taxon>
        <taxon>Naviculisporaceae</taxon>
        <taxon>Rhypophila</taxon>
    </lineage>
</organism>
<dbReference type="Pfam" id="PF22244">
    <property type="entry name" value="GCE_fung"/>
    <property type="match status" value="1"/>
</dbReference>
<evidence type="ECO:0000256" key="1">
    <source>
        <dbReference type="ARBA" id="ARBA00010092"/>
    </source>
</evidence>
<evidence type="ECO:0000256" key="8">
    <source>
        <dbReference type="SAM" id="SignalP"/>
    </source>
</evidence>
<dbReference type="GO" id="GO:0052689">
    <property type="term" value="F:carboxylic ester hydrolase activity"/>
    <property type="evidence" value="ECO:0007669"/>
    <property type="project" value="UniProtKB-KW"/>
</dbReference>
<dbReference type="EMBL" id="MU858171">
    <property type="protein sequence ID" value="KAK4210569.1"/>
    <property type="molecule type" value="Genomic_DNA"/>
</dbReference>
<dbReference type="Proteomes" id="UP001301769">
    <property type="component" value="Unassembled WGS sequence"/>
</dbReference>
<feature type="domain" description="4-O-methyl-glucuronoyl methylesterase-like" evidence="9">
    <location>
        <begin position="96"/>
        <end position="329"/>
    </location>
</feature>
<evidence type="ECO:0000256" key="6">
    <source>
        <dbReference type="ARBA" id="ARBA00024511"/>
    </source>
</evidence>
<reference evidence="10" key="2">
    <citation type="submission" date="2023-05" db="EMBL/GenBank/DDBJ databases">
        <authorList>
            <consortium name="Lawrence Berkeley National Laboratory"/>
            <person name="Steindorff A."/>
            <person name="Hensen N."/>
            <person name="Bonometti L."/>
            <person name="Westerberg I."/>
            <person name="Brannstrom I.O."/>
            <person name="Guillou S."/>
            <person name="Cros-Aarteil S."/>
            <person name="Calhoun S."/>
            <person name="Haridas S."/>
            <person name="Kuo A."/>
            <person name="Mondo S."/>
            <person name="Pangilinan J."/>
            <person name="Riley R."/>
            <person name="Labutti K."/>
            <person name="Andreopoulos B."/>
            <person name="Lipzen A."/>
            <person name="Chen C."/>
            <person name="Yanf M."/>
            <person name="Daum C."/>
            <person name="Ng V."/>
            <person name="Clum A."/>
            <person name="Ohm R."/>
            <person name="Martin F."/>
            <person name="Silar P."/>
            <person name="Natvig D."/>
            <person name="Lalanne C."/>
            <person name="Gautier V."/>
            <person name="Ament-Velasquez S.L."/>
            <person name="Kruys A."/>
            <person name="Hutchinson M.I."/>
            <person name="Powell A.J."/>
            <person name="Barry K."/>
            <person name="Miller A.N."/>
            <person name="Grigoriev I.V."/>
            <person name="Debuchy R."/>
            <person name="Gladieux P."/>
            <person name="Thoren M.H."/>
            <person name="Johannesson H."/>
        </authorList>
    </citation>
    <scope>NUCLEOTIDE SEQUENCE</scope>
    <source>
        <strain evidence="10">PSN293</strain>
    </source>
</reference>
<proteinExistence type="inferred from homology"/>
<evidence type="ECO:0000259" key="9">
    <source>
        <dbReference type="Pfam" id="PF22244"/>
    </source>
</evidence>
<keyword evidence="11" id="KW-1185">Reference proteome</keyword>
<evidence type="ECO:0000313" key="10">
    <source>
        <dbReference type="EMBL" id="KAK4210569.1"/>
    </source>
</evidence>
<keyword evidence="2" id="KW-0719">Serine esterase</keyword>
<dbReference type="AlphaFoldDB" id="A0AAN6Y182"/>
<keyword evidence="3 8" id="KW-0732">Signal</keyword>
<feature type="chain" id="PRO_5043000772" description="(4-O-methyl)-D-glucuronate--lignin esterase" evidence="8">
    <location>
        <begin position="24"/>
        <end position="394"/>
    </location>
</feature>
<evidence type="ECO:0000256" key="2">
    <source>
        <dbReference type="ARBA" id="ARBA00022487"/>
    </source>
</evidence>
<evidence type="ECO:0000256" key="4">
    <source>
        <dbReference type="ARBA" id="ARBA00022801"/>
    </source>
</evidence>
<gene>
    <name evidence="10" type="ORF">QBC37DRAFT_390376</name>
</gene>
<reference evidence="10" key="1">
    <citation type="journal article" date="2023" name="Mol. Phylogenet. Evol.">
        <title>Genome-scale phylogeny and comparative genomics of the fungal order Sordariales.</title>
        <authorList>
            <person name="Hensen N."/>
            <person name="Bonometti L."/>
            <person name="Westerberg I."/>
            <person name="Brannstrom I.O."/>
            <person name="Guillou S."/>
            <person name="Cros-Aarteil S."/>
            <person name="Calhoun S."/>
            <person name="Haridas S."/>
            <person name="Kuo A."/>
            <person name="Mondo S."/>
            <person name="Pangilinan J."/>
            <person name="Riley R."/>
            <person name="LaButti K."/>
            <person name="Andreopoulos B."/>
            <person name="Lipzen A."/>
            <person name="Chen C."/>
            <person name="Yan M."/>
            <person name="Daum C."/>
            <person name="Ng V."/>
            <person name="Clum A."/>
            <person name="Steindorff A."/>
            <person name="Ohm R.A."/>
            <person name="Martin F."/>
            <person name="Silar P."/>
            <person name="Natvig D.O."/>
            <person name="Lalanne C."/>
            <person name="Gautier V."/>
            <person name="Ament-Velasquez S.L."/>
            <person name="Kruys A."/>
            <person name="Hutchinson M.I."/>
            <person name="Powell A.J."/>
            <person name="Barry K."/>
            <person name="Miller A.N."/>
            <person name="Grigoriev I.V."/>
            <person name="Debuchy R."/>
            <person name="Gladieux P."/>
            <person name="Hiltunen Thoren M."/>
            <person name="Johannesson H."/>
        </authorList>
    </citation>
    <scope>NUCLEOTIDE SEQUENCE</scope>
    <source>
        <strain evidence="10">PSN293</strain>
    </source>
</reference>
<accession>A0AAN6Y182</accession>
<comment type="catalytic activity">
    <reaction evidence="6">
        <text>a 4-O-methyl-alpha-D-glucuronosyl ester derivative + H2O = 4-O-methyl-alpha-D-glucuronate derivative + an alcohol + H(+)</text>
        <dbReference type="Rhea" id="RHEA:67452"/>
        <dbReference type="ChEBI" id="CHEBI:15377"/>
        <dbReference type="ChEBI" id="CHEBI:15378"/>
        <dbReference type="ChEBI" id="CHEBI:30879"/>
        <dbReference type="ChEBI" id="CHEBI:171667"/>
        <dbReference type="ChEBI" id="CHEBI:171668"/>
        <dbReference type="EC" id="3.1.1.117"/>
    </reaction>
    <physiologicalReaction direction="left-to-right" evidence="6">
        <dbReference type="Rhea" id="RHEA:67453"/>
    </physiologicalReaction>
</comment>
<dbReference type="SUPFAM" id="SSF53474">
    <property type="entry name" value="alpha/beta-Hydrolases"/>
    <property type="match status" value="1"/>
</dbReference>
<dbReference type="GO" id="GO:0046274">
    <property type="term" value="P:lignin catabolic process"/>
    <property type="evidence" value="ECO:0007669"/>
    <property type="project" value="UniProtKB-KW"/>
</dbReference>
<feature type="signal peptide" evidence="8">
    <location>
        <begin position="1"/>
        <end position="23"/>
    </location>
</feature>
<protein>
    <recommendedName>
        <fullName evidence="7">(4-O-methyl)-D-glucuronate--lignin esterase</fullName>
        <ecNumber evidence="7">3.1.1.117</ecNumber>
    </recommendedName>
</protein>
<sequence length="394" mass="42024">MTRVTRSLLLAALAFGRAPVSLASCDIPETFAPVSEPQLPDPWTFYNGEPVKTKEDWACRQEEMSKILQQFQLGDLPPPPQSVQASLEGNTVTMTVTTKTNSATARFTIRNTPRAAGSSGGPAVVAVGSYPTIPVPDGLGIIGFDNDACAAQTSAQAYGKGWFYDLHGSDHPAGSLMAWAWCAGRVIDALQQLGPEKTGIDTKRLAVTGCSRNGKGALAVGAFEKRFALTVPVEGGTGGAGSWRISDFLSANGSVIQTARQLVTENTWMSPRFQKYVNNVTTIPADQHFLPALIAPRGLFVIESNIEWLGPDSTTIAMKAGREIYAALGVKSNMGFYLEPSGEHNHCQFPANAGVALGAFYGRFLQPTVDIEVSNSTLELGDWTGDWSPAPKLG</sequence>
<dbReference type="InterPro" id="IPR029058">
    <property type="entry name" value="AB_hydrolase_fold"/>
</dbReference>
<evidence type="ECO:0000256" key="3">
    <source>
        <dbReference type="ARBA" id="ARBA00022729"/>
    </source>
</evidence>
<keyword evidence="5" id="KW-0439">Lignin degradation</keyword>